<dbReference type="GO" id="GO:0042102">
    <property type="term" value="P:positive regulation of T cell proliferation"/>
    <property type="evidence" value="ECO:0007669"/>
    <property type="project" value="TreeGrafter"/>
</dbReference>
<keyword evidence="10" id="KW-1185">Reference proteome</keyword>
<name>A0A3B3ZGB3_9GOBI</name>
<dbReference type="STRING" id="409849.ENSPMGP00000003640"/>
<protein>
    <recommendedName>
        <fullName evidence="3">Interleukin-15</fullName>
    </recommendedName>
</protein>
<keyword evidence="8" id="KW-0812">Transmembrane</keyword>
<comment type="subcellular location">
    <subcellularLocation>
        <location evidence="1">Secreted</location>
    </subcellularLocation>
</comment>
<keyword evidence="8" id="KW-0472">Membrane</keyword>
<dbReference type="GO" id="GO:0001819">
    <property type="term" value="P:positive regulation of cytokine production"/>
    <property type="evidence" value="ECO:0007669"/>
    <property type="project" value="TreeGrafter"/>
</dbReference>
<reference evidence="9" key="2">
    <citation type="submission" date="2025-09" db="UniProtKB">
        <authorList>
            <consortium name="Ensembl"/>
        </authorList>
    </citation>
    <scope>IDENTIFICATION</scope>
</reference>
<evidence type="ECO:0000256" key="1">
    <source>
        <dbReference type="ARBA" id="ARBA00004613"/>
    </source>
</evidence>
<feature type="transmembrane region" description="Helical" evidence="8">
    <location>
        <begin position="6"/>
        <end position="28"/>
    </location>
</feature>
<dbReference type="SUPFAM" id="SSF47266">
    <property type="entry name" value="4-helical cytokines"/>
    <property type="match status" value="1"/>
</dbReference>
<evidence type="ECO:0000256" key="3">
    <source>
        <dbReference type="ARBA" id="ARBA00016749"/>
    </source>
</evidence>
<dbReference type="GO" id="GO:0005615">
    <property type="term" value="C:extracellular space"/>
    <property type="evidence" value="ECO:0007669"/>
    <property type="project" value="UniProtKB-KW"/>
</dbReference>
<organism evidence="9 10">
    <name type="scientific">Periophthalmus magnuspinnatus</name>
    <dbReference type="NCBI Taxonomy" id="409849"/>
    <lineage>
        <taxon>Eukaryota</taxon>
        <taxon>Metazoa</taxon>
        <taxon>Chordata</taxon>
        <taxon>Craniata</taxon>
        <taxon>Vertebrata</taxon>
        <taxon>Euteleostomi</taxon>
        <taxon>Actinopterygii</taxon>
        <taxon>Neopterygii</taxon>
        <taxon>Teleostei</taxon>
        <taxon>Neoteleostei</taxon>
        <taxon>Acanthomorphata</taxon>
        <taxon>Gobiaria</taxon>
        <taxon>Gobiiformes</taxon>
        <taxon>Gobioidei</taxon>
        <taxon>Gobiidae</taxon>
        <taxon>Oxudercinae</taxon>
        <taxon>Periophthalmus</taxon>
    </lineage>
</organism>
<keyword evidence="8" id="KW-1133">Transmembrane helix</keyword>
<dbReference type="GO" id="GO:0042119">
    <property type="term" value="P:neutrophil activation"/>
    <property type="evidence" value="ECO:0007669"/>
    <property type="project" value="TreeGrafter"/>
</dbReference>
<dbReference type="GO" id="GO:0050778">
    <property type="term" value="P:positive regulation of immune response"/>
    <property type="evidence" value="ECO:0007669"/>
    <property type="project" value="TreeGrafter"/>
</dbReference>
<evidence type="ECO:0000256" key="8">
    <source>
        <dbReference type="SAM" id="Phobius"/>
    </source>
</evidence>
<comment type="similarity">
    <text evidence="2">Belongs to the IL-15/IL-21 family.</text>
</comment>
<evidence type="ECO:0000256" key="7">
    <source>
        <dbReference type="ARBA" id="ARBA00023157"/>
    </source>
</evidence>
<evidence type="ECO:0000313" key="9">
    <source>
        <dbReference type="Ensembl" id="ENSPMGP00000003640.1"/>
    </source>
</evidence>
<keyword evidence="7" id="KW-1015">Disulfide bond</keyword>
<evidence type="ECO:0000256" key="5">
    <source>
        <dbReference type="ARBA" id="ARBA00022525"/>
    </source>
</evidence>
<dbReference type="GO" id="GO:0006955">
    <property type="term" value="P:immune response"/>
    <property type="evidence" value="ECO:0007669"/>
    <property type="project" value="InterPro"/>
</dbReference>
<sequence length="127" mass="14773">NVWRQIYYIALLCALSYRAFGCQHFYFFRNFLKSSVALKQNSDAKLYAPSVDEIEENCERWFLHCYMLELHMVLSEELIEGDDTDCIAHFLYNSPKGSCPACEAMALRNSTTFLDNLKSLLEKYEAS</sequence>
<keyword evidence="4" id="KW-0202">Cytokine</keyword>
<dbReference type="PANTHER" id="PTHR14356:SF3">
    <property type="entry name" value="INTERLEUKIN-15"/>
    <property type="match status" value="1"/>
</dbReference>
<proteinExistence type="inferred from homology"/>
<evidence type="ECO:0000256" key="2">
    <source>
        <dbReference type="ARBA" id="ARBA00006050"/>
    </source>
</evidence>
<dbReference type="GO" id="GO:0005125">
    <property type="term" value="F:cytokine activity"/>
    <property type="evidence" value="ECO:0007669"/>
    <property type="project" value="UniProtKB-KW"/>
</dbReference>
<dbReference type="PRINTS" id="PR01930">
    <property type="entry name" value="INTRLEUKIN15"/>
</dbReference>
<dbReference type="Proteomes" id="UP000261520">
    <property type="component" value="Unplaced"/>
</dbReference>
<evidence type="ECO:0000256" key="6">
    <source>
        <dbReference type="ARBA" id="ARBA00022729"/>
    </source>
</evidence>
<dbReference type="InterPro" id="IPR003443">
    <property type="entry name" value="IL-15/IL-21_fam"/>
</dbReference>
<dbReference type="PRINTS" id="PR01949">
    <property type="entry name" value="INTLKN15FISH"/>
</dbReference>
<dbReference type="Gene3D" id="1.20.1250.70">
    <property type="entry name" value="Interleukin-15/Interleukin-21"/>
    <property type="match status" value="1"/>
</dbReference>
<dbReference type="Ensembl" id="ENSPMGT00000003867.1">
    <property type="protein sequence ID" value="ENSPMGP00000003640.1"/>
    <property type="gene ID" value="ENSPMGG00000003132.1"/>
</dbReference>
<keyword evidence="5" id="KW-0964">Secreted</keyword>
<dbReference type="PANTHER" id="PTHR14356">
    <property type="entry name" value="INTERLEUKIN-15-RELATED"/>
    <property type="match status" value="1"/>
</dbReference>
<accession>A0A3B3ZGB3</accession>
<dbReference type="InterPro" id="IPR020410">
    <property type="entry name" value="IL-15_fish"/>
</dbReference>
<dbReference type="AlphaFoldDB" id="A0A3B3ZGB3"/>
<dbReference type="InterPro" id="IPR020439">
    <property type="entry name" value="IL-15"/>
</dbReference>
<evidence type="ECO:0000256" key="4">
    <source>
        <dbReference type="ARBA" id="ARBA00022514"/>
    </source>
</evidence>
<keyword evidence="6" id="KW-0732">Signal</keyword>
<dbReference type="InterPro" id="IPR009079">
    <property type="entry name" value="4_helix_cytokine-like_core"/>
</dbReference>
<dbReference type="GO" id="GO:0005126">
    <property type="term" value="F:cytokine receptor binding"/>
    <property type="evidence" value="ECO:0007669"/>
    <property type="project" value="InterPro"/>
</dbReference>
<reference evidence="9" key="1">
    <citation type="submission" date="2025-08" db="UniProtKB">
        <authorList>
            <consortium name="Ensembl"/>
        </authorList>
    </citation>
    <scope>IDENTIFICATION</scope>
</reference>
<evidence type="ECO:0000313" key="10">
    <source>
        <dbReference type="Proteomes" id="UP000261520"/>
    </source>
</evidence>